<feature type="region of interest" description="Disordered" evidence="1">
    <location>
        <begin position="34"/>
        <end position="80"/>
    </location>
</feature>
<gene>
    <name evidence="2" type="ORF">Zm00014a_006158</name>
</gene>
<dbReference type="AlphaFoldDB" id="A0A3L6EA66"/>
<protein>
    <submittedName>
        <fullName evidence="2">Uncharacterized protein</fullName>
    </submittedName>
</protein>
<name>A0A3L6EA66_MAIZE</name>
<feature type="compositionally biased region" description="Basic and acidic residues" evidence="1">
    <location>
        <begin position="134"/>
        <end position="152"/>
    </location>
</feature>
<accession>A0A3L6EA66</accession>
<comment type="caution">
    <text evidence="2">The sequence shown here is derived from an EMBL/GenBank/DDBJ whole genome shotgun (WGS) entry which is preliminary data.</text>
</comment>
<dbReference type="EMBL" id="NCVQ01000007">
    <property type="protein sequence ID" value="PWZ17834.1"/>
    <property type="molecule type" value="Genomic_DNA"/>
</dbReference>
<proteinExistence type="predicted"/>
<organism evidence="2 3">
    <name type="scientific">Zea mays</name>
    <name type="common">Maize</name>
    <dbReference type="NCBI Taxonomy" id="4577"/>
    <lineage>
        <taxon>Eukaryota</taxon>
        <taxon>Viridiplantae</taxon>
        <taxon>Streptophyta</taxon>
        <taxon>Embryophyta</taxon>
        <taxon>Tracheophyta</taxon>
        <taxon>Spermatophyta</taxon>
        <taxon>Magnoliopsida</taxon>
        <taxon>Liliopsida</taxon>
        <taxon>Poales</taxon>
        <taxon>Poaceae</taxon>
        <taxon>PACMAD clade</taxon>
        <taxon>Panicoideae</taxon>
        <taxon>Andropogonodae</taxon>
        <taxon>Andropogoneae</taxon>
        <taxon>Tripsacinae</taxon>
        <taxon>Zea</taxon>
    </lineage>
</organism>
<evidence type="ECO:0000256" key="1">
    <source>
        <dbReference type="SAM" id="MobiDB-lite"/>
    </source>
</evidence>
<reference evidence="2 3" key="1">
    <citation type="journal article" date="2018" name="Nat. Genet.">
        <title>Extensive intraspecific gene order and gene structural variations between Mo17 and other maize genomes.</title>
        <authorList>
            <person name="Sun S."/>
            <person name="Zhou Y."/>
            <person name="Chen J."/>
            <person name="Shi J."/>
            <person name="Zhao H."/>
            <person name="Zhao H."/>
            <person name="Song W."/>
            <person name="Zhang M."/>
            <person name="Cui Y."/>
            <person name="Dong X."/>
            <person name="Liu H."/>
            <person name="Ma X."/>
            <person name="Jiao Y."/>
            <person name="Wang B."/>
            <person name="Wei X."/>
            <person name="Stein J.C."/>
            <person name="Glaubitz J.C."/>
            <person name="Lu F."/>
            <person name="Yu G."/>
            <person name="Liang C."/>
            <person name="Fengler K."/>
            <person name="Li B."/>
            <person name="Rafalski A."/>
            <person name="Schnable P.S."/>
            <person name="Ware D.H."/>
            <person name="Buckler E.S."/>
            <person name="Lai J."/>
        </authorList>
    </citation>
    <scope>NUCLEOTIDE SEQUENCE [LARGE SCALE GENOMIC DNA]</scope>
    <source>
        <strain evidence="3">cv. Missouri 17</strain>
        <tissue evidence="2">Seedling</tissue>
    </source>
</reference>
<evidence type="ECO:0000313" key="3">
    <source>
        <dbReference type="Proteomes" id="UP000251960"/>
    </source>
</evidence>
<feature type="compositionally biased region" description="Pro residues" evidence="1">
    <location>
        <begin position="71"/>
        <end position="80"/>
    </location>
</feature>
<sequence length="182" mass="19814">MVTALGHRFTSLFLSRRPHVYSLFPLAVCHSRHPPNTGGHTPPPPRLLLRPSTHVPTPSPRAHAFATTHPTPMPSPTPPPHLTRPWSNAAVPLRLAATRAVARAREGRRTTALASGESGRYRLSLAHAGAPARARGEREGGESEARHWRGESAGESGVTRSDWSTYRDMIGPRVLIVATSRF</sequence>
<evidence type="ECO:0000313" key="2">
    <source>
        <dbReference type="EMBL" id="PWZ17834.1"/>
    </source>
</evidence>
<feature type="region of interest" description="Disordered" evidence="1">
    <location>
        <begin position="126"/>
        <end position="160"/>
    </location>
</feature>
<dbReference type="Proteomes" id="UP000251960">
    <property type="component" value="Chromosome 6"/>
</dbReference>